<organism evidence="3">
    <name type="scientific">Solibacter usitatus (strain Ellin6076)</name>
    <dbReference type="NCBI Taxonomy" id="234267"/>
    <lineage>
        <taxon>Bacteria</taxon>
        <taxon>Pseudomonadati</taxon>
        <taxon>Acidobacteriota</taxon>
        <taxon>Terriglobia</taxon>
        <taxon>Bryobacterales</taxon>
        <taxon>Solibacteraceae</taxon>
        <taxon>Candidatus Solibacter</taxon>
    </lineage>
</organism>
<reference evidence="3" key="1">
    <citation type="submission" date="2006-10" db="EMBL/GenBank/DDBJ databases">
        <title>Complete sequence of Solibacter usitatus Ellin6076.</title>
        <authorList>
            <consortium name="US DOE Joint Genome Institute"/>
            <person name="Copeland A."/>
            <person name="Lucas S."/>
            <person name="Lapidus A."/>
            <person name="Barry K."/>
            <person name="Detter J.C."/>
            <person name="Glavina del Rio T."/>
            <person name="Hammon N."/>
            <person name="Israni S."/>
            <person name="Dalin E."/>
            <person name="Tice H."/>
            <person name="Pitluck S."/>
            <person name="Thompson L.S."/>
            <person name="Brettin T."/>
            <person name="Bruce D."/>
            <person name="Han C."/>
            <person name="Tapia R."/>
            <person name="Gilna P."/>
            <person name="Schmutz J."/>
            <person name="Larimer F."/>
            <person name="Land M."/>
            <person name="Hauser L."/>
            <person name="Kyrpides N."/>
            <person name="Mikhailova N."/>
            <person name="Janssen P.H."/>
            <person name="Kuske C.R."/>
            <person name="Richardson P."/>
        </authorList>
    </citation>
    <scope>NUCLEOTIDE SEQUENCE</scope>
    <source>
        <strain evidence="3">Ellin6076</strain>
    </source>
</reference>
<protein>
    <recommendedName>
        <fullName evidence="4">Big-1 domain-containing protein</fullName>
    </recommendedName>
</protein>
<dbReference type="STRING" id="234267.Acid_4664"/>
<name>Q01XJ2_SOLUE</name>
<dbReference type="AlphaFoldDB" id="Q01XJ2"/>
<feature type="signal peptide" evidence="2">
    <location>
        <begin position="1"/>
        <end position="27"/>
    </location>
</feature>
<sequence length="209" mass="21288" precursor="true">MIVPGIARPLCAILAALLAAPLGSAQAPSPVPQSAAPQSIPSALKIIVLEGNNAFNSIPLGRPVTPIVEVRDDNDFPVEGATVVFTLPSSGPSGVFPGTRTSLTTRSDARGQAAAPFMVTGTPGKFRIQVTATIGNRKGETFIDQTNTTSTYIGRPIVKKPWYKKWQTWAIVGAAAGVGLGVGLTRGGGSSSSSGVTITSGGPVFGGPH</sequence>
<dbReference type="KEGG" id="sus:Acid_4664"/>
<dbReference type="Gene3D" id="2.60.40.10">
    <property type="entry name" value="Immunoglobulins"/>
    <property type="match status" value="1"/>
</dbReference>
<gene>
    <name evidence="3" type="ordered locus">Acid_4664</name>
</gene>
<feature type="chain" id="PRO_5004162784" description="Big-1 domain-containing protein" evidence="2">
    <location>
        <begin position="28"/>
        <end position="209"/>
    </location>
</feature>
<evidence type="ECO:0000256" key="2">
    <source>
        <dbReference type="SAM" id="SignalP"/>
    </source>
</evidence>
<evidence type="ECO:0000313" key="3">
    <source>
        <dbReference type="EMBL" id="ABJ85623.1"/>
    </source>
</evidence>
<keyword evidence="2" id="KW-0732">Signal</keyword>
<evidence type="ECO:0000256" key="1">
    <source>
        <dbReference type="SAM" id="MobiDB-lite"/>
    </source>
</evidence>
<dbReference type="EMBL" id="CP000473">
    <property type="protein sequence ID" value="ABJ85623.1"/>
    <property type="molecule type" value="Genomic_DNA"/>
</dbReference>
<dbReference type="InterPro" id="IPR013783">
    <property type="entry name" value="Ig-like_fold"/>
</dbReference>
<feature type="compositionally biased region" description="Low complexity" evidence="1">
    <location>
        <begin position="191"/>
        <end position="202"/>
    </location>
</feature>
<accession>Q01XJ2</accession>
<evidence type="ECO:0008006" key="4">
    <source>
        <dbReference type="Google" id="ProtNLM"/>
    </source>
</evidence>
<dbReference type="SUPFAM" id="SSF49373">
    <property type="entry name" value="Invasin/intimin cell-adhesion fragments"/>
    <property type="match status" value="1"/>
</dbReference>
<proteinExistence type="predicted"/>
<dbReference type="InterPro" id="IPR008964">
    <property type="entry name" value="Invasin/intimin_cell_adhesion"/>
</dbReference>
<dbReference type="InParanoid" id="Q01XJ2"/>
<dbReference type="HOGENOM" id="CLU_1314711_0_0_0"/>
<feature type="region of interest" description="Disordered" evidence="1">
    <location>
        <begin position="187"/>
        <end position="209"/>
    </location>
</feature>